<dbReference type="SMART" id="SM00060">
    <property type="entry name" value="FN3"/>
    <property type="match status" value="2"/>
</dbReference>
<dbReference type="InterPro" id="IPR026444">
    <property type="entry name" value="Secre_tail"/>
</dbReference>
<dbReference type="InterPro" id="IPR019026">
    <property type="entry name" value="Peptidase_M64_IgA"/>
</dbReference>
<name>A0A163CVL6_9FLAO</name>
<evidence type="ECO:0000313" key="3">
    <source>
        <dbReference type="EMBL" id="KZS42796.1"/>
    </source>
</evidence>
<dbReference type="OrthoDB" id="127762at2"/>
<evidence type="ECO:0000313" key="4">
    <source>
        <dbReference type="Proteomes" id="UP000076715"/>
    </source>
</evidence>
<feature type="domain" description="Fibronectin type-III" evidence="2">
    <location>
        <begin position="272"/>
        <end position="357"/>
    </location>
</feature>
<sequence length="545" mass="60004">MKKQLLHIILLLFPLLFGSLVVKAQSFPYEYIIRNGAPSSKINLVFVGDGYLPSQMNRYISDVTSATNKMFQMEPFRSLKGNFNVIAVKVPSNSQGAASSPNNLINNYFGSTFNYSGIQRLLVATRSGRISSVINNSFPQSDQGIIIVNDSRYGGSGGAYATLSTNSAAPDLLVHELGHSYADLADEYWFRAQEKANQTSNGSSSTNRWRQFIGRAGVGIYRYESPGSNYYRPHQSCKMRYLSSNFCLVCQNHIRKVTNNLGGDGGGETLAIPANLVAQNVGATSFGITWSSVSNASSYDIQLWNGSDWINKGNTSTTSFSFSGLVPNGTEYARVRATNSTSASEWTSYVTVQLNGTDVATPARPTDLKSYNINPTYFGIYWTTVDEATSYDIQRWTGSEWEFHGNTSSYYYYLNDLPAGSTQYVRVRSKNSVGTSDYTEYITVVLGSAGSSALRPEENLPNSKEVKNQIALFPNPVTRELHIQGPPDQNTGVISVFALSGELILEEKFNTDTLMLDVSVLQSGTFIVIVKYDDGSSIVKRFVKE</sequence>
<dbReference type="EMBL" id="LQRT01000001">
    <property type="protein sequence ID" value="KZS42796.1"/>
    <property type="molecule type" value="Genomic_DNA"/>
</dbReference>
<evidence type="ECO:0000259" key="2">
    <source>
        <dbReference type="PROSITE" id="PS50853"/>
    </source>
</evidence>
<comment type="caution">
    <text evidence="3">The sequence shown here is derived from an EMBL/GenBank/DDBJ whole genome shotgun (WGS) entry which is preliminary data.</text>
</comment>
<dbReference type="Gene3D" id="3.40.390.10">
    <property type="entry name" value="Collagenase (Catalytic Domain)"/>
    <property type="match status" value="1"/>
</dbReference>
<dbReference type="Gene3D" id="2.60.40.10">
    <property type="entry name" value="Immunoglobulins"/>
    <property type="match status" value="2"/>
</dbReference>
<organism evidence="3 4">
    <name type="scientific">Aquimarina aggregata</name>
    <dbReference type="NCBI Taxonomy" id="1642818"/>
    <lineage>
        <taxon>Bacteria</taxon>
        <taxon>Pseudomonadati</taxon>
        <taxon>Bacteroidota</taxon>
        <taxon>Flavobacteriia</taxon>
        <taxon>Flavobacteriales</taxon>
        <taxon>Flavobacteriaceae</taxon>
        <taxon>Aquimarina</taxon>
    </lineage>
</organism>
<protein>
    <recommendedName>
        <fullName evidence="2">Fibronectin type-III domain-containing protein</fullName>
    </recommendedName>
</protein>
<dbReference type="Pfam" id="PF18962">
    <property type="entry name" value="Por_Secre_tail"/>
    <property type="match status" value="1"/>
</dbReference>
<gene>
    <name evidence="3" type="ORF">AWE51_15610</name>
</gene>
<dbReference type="Pfam" id="PF09471">
    <property type="entry name" value="Peptidase_M64"/>
    <property type="match status" value="1"/>
</dbReference>
<dbReference type="InterPro" id="IPR036116">
    <property type="entry name" value="FN3_sf"/>
</dbReference>
<reference evidence="3 4" key="1">
    <citation type="submission" date="2016-01" db="EMBL/GenBank/DDBJ databases">
        <title>The draft genome sequence of Aquimarina sp. RZW4-3-2.</title>
        <authorList>
            <person name="Wang Y."/>
        </authorList>
    </citation>
    <scope>NUCLEOTIDE SEQUENCE [LARGE SCALE GENOMIC DNA]</scope>
    <source>
        <strain evidence="3 4">RZW4-3-2</strain>
    </source>
</reference>
<dbReference type="GO" id="GO:0008237">
    <property type="term" value="F:metallopeptidase activity"/>
    <property type="evidence" value="ECO:0007669"/>
    <property type="project" value="InterPro"/>
</dbReference>
<dbReference type="InterPro" id="IPR013783">
    <property type="entry name" value="Ig-like_fold"/>
</dbReference>
<dbReference type="InterPro" id="IPR003961">
    <property type="entry name" value="FN3_dom"/>
</dbReference>
<dbReference type="CDD" id="cd00063">
    <property type="entry name" value="FN3"/>
    <property type="match status" value="2"/>
</dbReference>
<dbReference type="AlphaFoldDB" id="A0A163CVL6"/>
<dbReference type="STRING" id="1642818.AWE51_15610"/>
<evidence type="ECO:0000256" key="1">
    <source>
        <dbReference type="ARBA" id="ARBA00022729"/>
    </source>
</evidence>
<feature type="domain" description="Fibronectin type-III" evidence="2">
    <location>
        <begin position="364"/>
        <end position="449"/>
    </location>
</feature>
<dbReference type="RefSeq" id="WP_066307876.1">
    <property type="nucleotide sequence ID" value="NZ_LQRT01000001.1"/>
</dbReference>
<keyword evidence="4" id="KW-1185">Reference proteome</keyword>
<accession>A0A163CVL6</accession>
<dbReference type="InterPro" id="IPR024079">
    <property type="entry name" value="MetalloPept_cat_dom_sf"/>
</dbReference>
<dbReference type="Pfam" id="PF00041">
    <property type="entry name" value="fn3"/>
    <property type="match status" value="1"/>
</dbReference>
<dbReference type="PROSITE" id="PS50853">
    <property type="entry name" value="FN3"/>
    <property type="match status" value="2"/>
</dbReference>
<dbReference type="SUPFAM" id="SSF49265">
    <property type="entry name" value="Fibronectin type III"/>
    <property type="match status" value="1"/>
</dbReference>
<dbReference type="Proteomes" id="UP000076715">
    <property type="component" value="Unassembled WGS sequence"/>
</dbReference>
<proteinExistence type="predicted"/>
<keyword evidence="1" id="KW-0732">Signal</keyword>
<dbReference type="NCBIfam" id="TIGR04183">
    <property type="entry name" value="Por_Secre_tail"/>
    <property type="match status" value="1"/>
</dbReference>